<keyword evidence="3" id="KW-0813">Transport</keyword>
<reference evidence="7" key="2">
    <citation type="submission" date="2020-10" db="UniProtKB">
        <authorList>
            <consortium name="WormBaseParasite"/>
        </authorList>
    </citation>
    <scope>IDENTIFICATION</scope>
</reference>
<evidence type="ECO:0000256" key="4">
    <source>
        <dbReference type="ARBA" id="ARBA00022490"/>
    </source>
</evidence>
<evidence type="ECO:0000313" key="6">
    <source>
        <dbReference type="Proteomes" id="UP000492821"/>
    </source>
</evidence>
<dbReference type="AlphaFoldDB" id="A0A7E4VFT6"/>
<name>A0A7E4VFT6_PANRE</name>
<keyword evidence="6" id="KW-1185">Reference proteome</keyword>
<dbReference type="InterPro" id="IPR011990">
    <property type="entry name" value="TPR-like_helical_dom_sf"/>
</dbReference>
<dbReference type="GO" id="GO:0045048">
    <property type="term" value="P:protein insertion into ER membrane"/>
    <property type="evidence" value="ECO:0007669"/>
    <property type="project" value="InterPro"/>
</dbReference>
<dbReference type="PANTHER" id="PTHR12875:SF0">
    <property type="entry name" value="GOLGI TO ER TRAFFIC PROTEIN 4 HOMOLOG"/>
    <property type="match status" value="1"/>
</dbReference>
<dbReference type="Proteomes" id="UP000492821">
    <property type="component" value="Unassembled WGS sequence"/>
</dbReference>
<comment type="subcellular location">
    <subcellularLocation>
        <location evidence="1">Cytoplasm</location>
        <location evidence="1">Cytosol</location>
    </subcellularLocation>
</comment>
<protein>
    <submittedName>
        <fullName evidence="7">Golgi to ER traffic protein 4</fullName>
    </submittedName>
</protein>
<comment type="similarity">
    <text evidence="2">Belongs to the GET4 family.</text>
</comment>
<dbReference type="Pfam" id="PF04190">
    <property type="entry name" value="GET4"/>
    <property type="match status" value="1"/>
</dbReference>
<dbReference type="PANTHER" id="PTHR12875">
    <property type="entry name" value="GOLGI TO ER TRAFFIC PROTEIN 4 HOMOLOG"/>
    <property type="match status" value="1"/>
</dbReference>
<evidence type="ECO:0000256" key="5">
    <source>
        <dbReference type="SAM" id="MobiDB-lite"/>
    </source>
</evidence>
<dbReference type="WBParaSite" id="Pan_g20565.t1">
    <property type="protein sequence ID" value="Pan_g20565.t1"/>
    <property type="gene ID" value="Pan_g20565"/>
</dbReference>
<evidence type="ECO:0000256" key="3">
    <source>
        <dbReference type="ARBA" id="ARBA00022448"/>
    </source>
</evidence>
<dbReference type="Gene3D" id="1.25.40.10">
    <property type="entry name" value="Tetratricopeptide repeat domain"/>
    <property type="match status" value="1"/>
</dbReference>
<accession>A0A7E4VFT6</accession>
<evidence type="ECO:0000256" key="1">
    <source>
        <dbReference type="ARBA" id="ARBA00004514"/>
    </source>
</evidence>
<organism evidence="6 7">
    <name type="scientific">Panagrellus redivivus</name>
    <name type="common">Microworm</name>
    <dbReference type="NCBI Taxonomy" id="6233"/>
    <lineage>
        <taxon>Eukaryota</taxon>
        <taxon>Metazoa</taxon>
        <taxon>Ecdysozoa</taxon>
        <taxon>Nematoda</taxon>
        <taxon>Chromadorea</taxon>
        <taxon>Rhabditida</taxon>
        <taxon>Tylenchina</taxon>
        <taxon>Panagrolaimomorpha</taxon>
        <taxon>Panagrolaimoidea</taxon>
        <taxon>Panagrolaimidae</taxon>
        <taxon>Panagrellus</taxon>
    </lineage>
</organism>
<evidence type="ECO:0000313" key="7">
    <source>
        <dbReference type="WBParaSite" id="Pan_g20565.t1"/>
    </source>
</evidence>
<dbReference type="InterPro" id="IPR007317">
    <property type="entry name" value="GET4"/>
</dbReference>
<proteinExistence type="inferred from homology"/>
<keyword evidence="4" id="KW-0963">Cytoplasm</keyword>
<reference evidence="6" key="1">
    <citation type="journal article" date="2013" name="Genetics">
        <title>The draft genome and transcriptome of Panagrellus redivivus are shaped by the harsh demands of a free-living lifestyle.</title>
        <authorList>
            <person name="Srinivasan J."/>
            <person name="Dillman A.R."/>
            <person name="Macchietto M.G."/>
            <person name="Heikkinen L."/>
            <person name="Lakso M."/>
            <person name="Fracchia K.M."/>
            <person name="Antoshechkin I."/>
            <person name="Mortazavi A."/>
            <person name="Wong G."/>
            <person name="Sternberg P.W."/>
        </authorList>
    </citation>
    <scope>NUCLEOTIDE SEQUENCE [LARGE SCALE GENOMIC DNA]</scope>
    <source>
        <strain evidence="6">MT8872</strain>
    </source>
</reference>
<dbReference type="FunFam" id="1.25.40.10:FF:000060">
    <property type="entry name" value="Golgi to ER traffic protein 4 homolog"/>
    <property type="match status" value="1"/>
</dbReference>
<dbReference type="GO" id="GO:0071818">
    <property type="term" value="C:BAT3 complex"/>
    <property type="evidence" value="ECO:0007669"/>
    <property type="project" value="TreeGrafter"/>
</dbReference>
<feature type="region of interest" description="Disordered" evidence="5">
    <location>
        <begin position="362"/>
        <end position="400"/>
    </location>
</feature>
<sequence length="400" mass="44333">MAKFLKLKTKASAAIAEGNTYEALQIFRTVRNRCKDAAHAAECLNMLHDGAVLFGKNKEETTVLDIAEVYAETLNAFNVEPSELIYNQIKELFSLLPSNVSQSNTESSDLRLNFVNTIFKWSKAVSTRSFRKLRGDPRLHRDFADVYVEQGNNSTAKLHFLLANDPDALSKFLIAYDLAQDGRDDHVSLADSDLHGAQTALQLLTYKKLRVAQAFLVKYTVDHPKIKSSFPYGGRPLLNFVFLLFTVLSEKSSFSLKFAHFGYLVEKYSPVITAECEYKGLVDKVGQIYFNLPARESGGSFGLLSGLLKGLMPQNAGASATEAYSADEAMDPAPTKRALTVWPVNIRSGDFAAQNAAADKVTAPGLLKEPQQEERAALTEEDDFHDAREEVPQTVEMDLD</sequence>
<evidence type="ECO:0000256" key="2">
    <source>
        <dbReference type="ARBA" id="ARBA00005351"/>
    </source>
</evidence>